<dbReference type="EMBL" id="VDFU01000057">
    <property type="protein sequence ID" value="TNC44245.1"/>
    <property type="molecule type" value="Genomic_DNA"/>
</dbReference>
<dbReference type="AlphaFoldDB" id="A0A5C4MIA8"/>
<proteinExistence type="predicted"/>
<reference evidence="1 2" key="1">
    <citation type="submission" date="2019-06" db="EMBL/GenBank/DDBJ databases">
        <title>YIM 131921 draft genome.</title>
        <authorList>
            <person name="Jiang L."/>
        </authorList>
    </citation>
    <scope>NUCLEOTIDE SEQUENCE [LARGE SCALE GENOMIC DNA]</scope>
    <source>
        <strain evidence="1 2">YIM 131921</strain>
    </source>
</reference>
<protein>
    <submittedName>
        <fullName evidence="1">Uncharacterized protein</fullName>
    </submittedName>
</protein>
<gene>
    <name evidence="1" type="ORF">FHG66_20665</name>
</gene>
<name>A0A5C4MIA8_9RHOB</name>
<keyword evidence="2" id="KW-1185">Reference proteome</keyword>
<evidence type="ECO:0000313" key="2">
    <source>
        <dbReference type="Proteomes" id="UP000305887"/>
    </source>
</evidence>
<dbReference type="Proteomes" id="UP000305887">
    <property type="component" value="Unassembled WGS sequence"/>
</dbReference>
<organism evidence="1 2">
    <name type="scientific">Rubellimicrobium rubrum</name>
    <dbReference type="NCBI Taxonomy" id="2585369"/>
    <lineage>
        <taxon>Bacteria</taxon>
        <taxon>Pseudomonadati</taxon>
        <taxon>Pseudomonadota</taxon>
        <taxon>Alphaproteobacteria</taxon>
        <taxon>Rhodobacterales</taxon>
        <taxon>Roseobacteraceae</taxon>
        <taxon>Rubellimicrobium</taxon>
    </lineage>
</organism>
<accession>A0A5C4MIA8</accession>
<comment type="caution">
    <text evidence="1">The sequence shown here is derived from an EMBL/GenBank/DDBJ whole genome shotgun (WGS) entry which is preliminary data.</text>
</comment>
<sequence length="93" mass="10349">MRVAIRGRRTLGEVRAQLNQVLDRLESLGATHTQGANLYVNLYTEEGLQFVAVSGDGEEVEILEIPLSWRTQAEERRAAPTQASGNVVLFPRK</sequence>
<dbReference type="RefSeq" id="WP_139079039.1">
    <property type="nucleotide sequence ID" value="NZ_VDFU01000057.1"/>
</dbReference>
<evidence type="ECO:0000313" key="1">
    <source>
        <dbReference type="EMBL" id="TNC44245.1"/>
    </source>
</evidence>